<keyword evidence="2" id="KW-0812">Transmembrane</keyword>
<evidence type="ECO:0000256" key="4">
    <source>
        <dbReference type="ARBA" id="ARBA00022989"/>
    </source>
</evidence>
<keyword evidence="7" id="KW-0675">Receptor</keyword>
<keyword evidence="3" id="KW-0732">Signal</keyword>
<proteinExistence type="predicted"/>
<dbReference type="InterPro" id="IPR036116">
    <property type="entry name" value="FN3_sf"/>
</dbReference>
<protein>
    <recommendedName>
        <fullName evidence="10">Fibronectin type-III domain-containing protein</fullName>
    </recommendedName>
</protein>
<evidence type="ECO:0000256" key="7">
    <source>
        <dbReference type="ARBA" id="ARBA00023170"/>
    </source>
</evidence>
<evidence type="ECO:0000313" key="8">
    <source>
        <dbReference type="Ensembl" id="ENSHCOP00000012352.1"/>
    </source>
</evidence>
<dbReference type="GeneTree" id="ENSGT01000000221827"/>
<keyword evidence="6" id="KW-1015">Disulfide bond</keyword>
<dbReference type="InterPro" id="IPR003531">
    <property type="entry name" value="Hempt_rcpt_S_F1_CS"/>
</dbReference>
<dbReference type="Ensembl" id="ENSHCOT00000019358.1">
    <property type="protein sequence ID" value="ENSHCOP00000012352.1"/>
    <property type="gene ID" value="ENSHCOG00000015357.1"/>
</dbReference>
<dbReference type="PANTHER" id="PTHR23037">
    <property type="entry name" value="CYTOKINE RECEPTOR"/>
    <property type="match status" value="1"/>
</dbReference>
<evidence type="ECO:0008006" key="10">
    <source>
        <dbReference type="Google" id="ProtNLM"/>
    </source>
</evidence>
<dbReference type="AlphaFoldDB" id="A0A3Q2YG91"/>
<evidence type="ECO:0000256" key="6">
    <source>
        <dbReference type="ARBA" id="ARBA00023157"/>
    </source>
</evidence>
<reference evidence="8" key="1">
    <citation type="submission" date="2025-08" db="UniProtKB">
        <authorList>
            <consortium name="Ensembl"/>
        </authorList>
    </citation>
    <scope>IDENTIFICATION</scope>
</reference>
<evidence type="ECO:0000313" key="9">
    <source>
        <dbReference type="Proteomes" id="UP000264820"/>
    </source>
</evidence>
<evidence type="ECO:0000256" key="1">
    <source>
        <dbReference type="ARBA" id="ARBA00004167"/>
    </source>
</evidence>
<evidence type="ECO:0000256" key="3">
    <source>
        <dbReference type="ARBA" id="ARBA00022729"/>
    </source>
</evidence>
<name>A0A3Q2YG91_HIPCM</name>
<evidence type="ECO:0000256" key="2">
    <source>
        <dbReference type="ARBA" id="ARBA00022692"/>
    </source>
</evidence>
<organism evidence="8 9">
    <name type="scientific">Hippocampus comes</name>
    <name type="common">Tiger tail seahorse</name>
    <dbReference type="NCBI Taxonomy" id="109280"/>
    <lineage>
        <taxon>Eukaryota</taxon>
        <taxon>Metazoa</taxon>
        <taxon>Chordata</taxon>
        <taxon>Craniata</taxon>
        <taxon>Vertebrata</taxon>
        <taxon>Euteleostomi</taxon>
        <taxon>Actinopterygii</taxon>
        <taxon>Neopterygii</taxon>
        <taxon>Teleostei</taxon>
        <taxon>Neoteleostei</taxon>
        <taxon>Acanthomorphata</taxon>
        <taxon>Syngnathiaria</taxon>
        <taxon>Syngnathiformes</taxon>
        <taxon>Syngnathoidei</taxon>
        <taxon>Syngnathidae</taxon>
        <taxon>Hippocampus</taxon>
    </lineage>
</organism>
<reference evidence="8" key="2">
    <citation type="submission" date="2025-09" db="UniProtKB">
        <authorList>
            <consortium name="Ensembl"/>
        </authorList>
    </citation>
    <scope>IDENTIFICATION</scope>
</reference>
<sequence>SFQCDNDYMLTISCSLNLTSVSSAHRFTWKNTYEKCRSYTLKENLDYQLCFYNRRDKNIHYAYGTSYSVNDGDLEPDTEYSTKVRSKPSANHFHGQWSDWSQEVHWRTVSANGEVKALALMKHAQNKSVTATLVLFLCCALLKNAFVPTPAPYFQSLYTNCHGDFKSVASAEKLTKCYWAVFLQLSPPEDTLRVDGLVEERPTQVDEMVYENLKSHPACLPPDEGKATCRPGSVPLIQGQPVRSRPEYCTISDLQQCAQVTGNVMKSEMKHTGKSTNDYCNDTEARMTLSGH</sequence>
<dbReference type="Proteomes" id="UP000264820">
    <property type="component" value="Unplaced"/>
</dbReference>
<keyword evidence="4" id="KW-1133">Transmembrane helix</keyword>
<dbReference type="PANTHER" id="PTHR23037:SF22">
    <property type="entry name" value="CYTOKINE RECEPTOR COMMON SUBUNIT BETA"/>
    <property type="match status" value="1"/>
</dbReference>
<dbReference type="STRING" id="109280.ENSHCOP00000012352"/>
<dbReference type="Gene3D" id="2.60.40.10">
    <property type="entry name" value="Immunoglobulins"/>
    <property type="match status" value="1"/>
</dbReference>
<comment type="subcellular location">
    <subcellularLocation>
        <location evidence="1">Membrane</location>
        <topology evidence="1">Single-pass membrane protein</topology>
    </subcellularLocation>
</comment>
<dbReference type="InterPro" id="IPR013783">
    <property type="entry name" value="Ig-like_fold"/>
</dbReference>
<dbReference type="PROSITE" id="PS01355">
    <property type="entry name" value="HEMATOPO_REC_S_F1"/>
    <property type="match status" value="1"/>
</dbReference>
<keyword evidence="5" id="KW-0472">Membrane</keyword>
<dbReference type="GO" id="GO:0004896">
    <property type="term" value="F:cytokine receptor activity"/>
    <property type="evidence" value="ECO:0007669"/>
    <property type="project" value="InterPro"/>
</dbReference>
<accession>A0A3Q2YG91</accession>
<dbReference type="SUPFAM" id="SSF49265">
    <property type="entry name" value="Fibronectin type III"/>
    <property type="match status" value="1"/>
</dbReference>
<evidence type="ECO:0000256" key="5">
    <source>
        <dbReference type="ARBA" id="ARBA00023136"/>
    </source>
</evidence>
<keyword evidence="9" id="KW-1185">Reference proteome</keyword>
<dbReference type="GO" id="GO:0016064">
    <property type="term" value="P:immunoglobulin mediated immune response"/>
    <property type="evidence" value="ECO:0007669"/>
    <property type="project" value="TreeGrafter"/>
</dbReference>
<dbReference type="GO" id="GO:0009897">
    <property type="term" value="C:external side of plasma membrane"/>
    <property type="evidence" value="ECO:0007669"/>
    <property type="project" value="TreeGrafter"/>
</dbReference>